<keyword evidence="7" id="KW-0436">Ligase</keyword>
<comment type="caution">
    <text evidence="7">The sequence shown here is derived from an EMBL/GenBank/DDBJ whole genome shotgun (WGS) entry which is preliminary data.</text>
</comment>
<evidence type="ECO:0000256" key="5">
    <source>
        <dbReference type="SAM" id="Phobius"/>
    </source>
</evidence>
<dbReference type="AlphaFoldDB" id="A0A4R9BAC3"/>
<evidence type="ECO:0000313" key="8">
    <source>
        <dbReference type="Proteomes" id="UP000298313"/>
    </source>
</evidence>
<dbReference type="GO" id="GO:0016020">
    <property type="term" value="C:membrane"/>
    <property type="evidence" value="ECO:0007669"/>
    <property type="project" value="UniProtKB-SubCell"/>
</dbReference>
<feature type="transmembrane region" description="Helical" evidence="5">
    <location>
        <begin position="119"/>
        <end position="140"/>
    </location>
</feature>
<feature type="transmembrane region" description="Helical" evidence="5">
    <location>
        <begin position="391"/>
        <end position="412"/>
    </location>
</feature>
<gene>
    <name evidence="7" type="ORF">E3T48_05710</name>
</gene>
<comment type="subcellular location">
    <subcellularLocation>
        <location evidence="1">Membrane</location>
        <topology evidence="1">Multi-pass membrane protein</topology>
    </subcellularLocation>
</comment>
<keyword evidence="8" id="KW-1185">Reference proteome</keyword>
<feature type="transmembrane region" description="Helical" evidence="5">
    <location>
        <begin position="87"/>
        <end position="107"/>
    </location>
</feature>
<evidence type="ECO:0000256" key="3">
    <source>
        <dbReference type="ARBA" id="ARBA00022989"/>
    </source>
</evidence>
<evidence type="ECO:0000256" key="4">
    <source>
        <dbReference type="ARBA" id="ARBA00023136"/>
    </source>
</evidence>
<keyword evidence="3 5" id="KW-1133">Transmembrane helix</keyword>
<protein>
    <submittedName>
        <fullName evidence="7">O-antigen ligase domain-containing protein</fullName>
    </submittedName>
</protein>
<evidence type="ECO:0000256" key="1">
    <source>
        <dbReference type="ARBA" id="ARBA00004141"/>
    </source>
</evidence>
<dbReference type="InterPro" id="IPR051533">
    <property type="entry name" value="WaaL-like"/>
</dbReference>
<evidence type="ECO:0000313" key="7">
    <source>
        <dbReference type="EMBL" id="TFD79423.1"/>
    </source>
</evidence>
<dbReference type="Proteomes" id="UP000298313">
    <property type="component" value="Unassembled WGS sequence"/>
</dbReference>
<sequence length="457" mass="48030">MIAESSSQGPFAGVERPGAGARRGADAVTMLTVYVVLLLAIPSGVVVSALGSLGSPSLIWGLVLLCWWTVHRLQAQAFDARAVSQPVRFAFVAFVVIVLVSFAAAMLRGQPTDQVSPAFTALMRLLSWAGVLLVAVDGIHRMNDLATMVRRIGIGAGLLATLGLLQFFTGQGIVDFFGTIPGLSMAGGIQERAGVIRSSGTAIHPLEYATAINAALPLVIAAAISRGFRSRHAQGGLWWWLPVGLISFSSLVAVSRSAIIGFAVAVISMIPAIPARYRAAAIGGGAVVAVFVFAALPGLLSTTVNLFSGAADDPSTESRTKGLERIPEFMSTSPLIGSGFGMFLPRYYIFDNQWVLIAIELGILGIVAFAAFFISGIWSARQARHSTEFDVRLLGHALGASLFNIAVLFVFFDALSFPIAGGMLFLVAGLCGNVRTVVLEMDPAAPPPSGRENTARS</sequence>
<feature type="transmembrane region" description="Helical" evidence="5">
    <location>
        <begin position="152"/>
        <end position="174"/>
    </location>
</feature>
<evidence type="ECO:0000256" key="2">
    <source>
        <dbReference type="ARBA" id="ARBA00022692"/>
    </source>
</evidence>
<dbReference type="PANTHER" id="PTHR37422">
    <property type="entry name" value="TEICHURONIC ACID BIOSYNTHESIS PROTEIN TUAE"/>
    <property type="match status" value="1"/>
</dbReference>
<reference evidence="7 8" key="1">
    <citation type="submission" date="2019-03" db="EMBL/GenBank/DDBJ databases">
        <title>Genomics of glacier-inhabiting Cryobacterium strains.</title>
        <authorList>
            <person name="Liu Q."/>
            <person name="Xin Y.-H."/>
        </authorList>
    </citation>
    <scope>NUCLEOTIDE SEQUENCE [LARGE SCALE GENOMIC DNA]</scope>
    <source>
        <strain evidence="7 8">Hh4</strain>
    </source>
</reference>
<accession>A0A4R9BAC3</accession>
<dbReference type="PANTHER" id="PTHR37422:SF13">
    <property type="entry name" value="LIPOPOLYSACCHARIDE BIOSYNTHESIS PROTEIN PA4999-RELATED"/>
    <property type="match status" value="1"/>
</dbReference>
<dbReference type="GO" id="GO:0016874">
    <property type="term" value="F:ligase activity"/>
    <property type="evidence" value="ECO:0007669"/>
    <property type="project" value="UniProtKB-KW"/>
</dbReference>
<feature type="transmembrane region" description="Helical" evidence="5">
    <location>
        <begin position="237"/>
        <end position="270"/>
    </location>
</feature>
<feature type="transmembrane region" description="Helical" evidence="5">
    <location>
        <begin position="31"/>
        <end position="51"/>
    </location>
</feature>
<dbReference type="RefSeq" id="WP_134522861.1">
    <property type="nucleotide sequence ID" value="NZ_SOHH01000053.1"/>
</dbReference>
<dbReference type="Pfam" id="PF04932">
    <property type="entry name" value="Wzy_C"/>
    <property type="match status" value="1"/>
</dbReference>
<feature type="transmembrane region" description="Helical" evidence="5">
    <location>
        <begin position="57"/>
        <end position="75"/>
    </location>
</feature>
<proteinExistence type="predicted"/>
<feature type="domain" description="O-antigen ligase-related" evidence="6">
    <location>
        <begin position="245"/>
        <end position="370"/>
    </location>
</feature>
<dbReference type="EMBL" id="SOHH01000053">
    <property type="protein sequence ID" value="TFD79423.1"/>
    <property type="molecule type" value="Genomic_DNA"/>
</dbReference>
<feature type="transmembrane region" description="Helical" evidence="5">
    <location>
        <begin position="282"/>
        <end position="308"/>
    </location>
</feature>
<dbReference type="OrthoDB" id="5243524at2"/>
<evidence type="ECO:0000259" key="6">
    <source>
        <dbReference type="Pfam" id="PF04932"/>
    </source>
</evidence>
<feature type="transmembrane region" description="Helical" evidence="5">
    <location>
        <begin position="208"/>
        <end position="225"/>
    </location>
</feature>
<keyword evidence="2 5" id="KW-0812">Transmembrane</keyword>
<keyword evidence="4 5" id="KW-0472">Membrane</keyword>
<organism evidence="7 8">
    <name type="scientific">Cryobacterium fucosi</name>
    <dbReference type="NCBI Taxonomy" id="1259157"/>
    <lineage>
        <taxon>Bacteria</taxon>
        <taxon>Bacillati</taxon>
        <taxon>Actinomycetota</taxon>
        <taxon>Actinomycetes</taxon>
        <taxon>Micrococcales</taxon>
        <taxon>Microbacteriaceae</taxon>
        <taxon>Cryobacterium</taxon>
    </lineage>
</organism>
<name>A0A4R9BAC3_9MICO</name>
<dbReference type="InterPro" id="IPR007016">
    <property type="entry name" value="O-antigen_ligase-rel_domated"/>
</dbReference>
<feature type="transmembrane region" description="Helical" evidence="5">
    <location>
        <begin position="418"/>
        <end position="438"/>
    </location>
</feature>
<feature type="transmembrane region" description="Helical" evidence="5">
    <location>
        <begin position="354"/>
        <end position="379"/>
    </location>
</feature>